<keyword evidence="1" id="KW-0472">Membrane</keyword>
<evidence type="ECO:0000313" key="3">
    <source>
        <dbReference type="Proteomes" id="UP001485226"/>
    </source>
</evidence>
<organism evidence="2 3">
    <name type="scientific">Flavobacterium calami</name>
    <dbReference type="NCBI Taxonomy" id="3139144"/>
    <lineage>
        <taxon>Bacteria</taxon>
        <taxon>Pseudomonadati</taxon>
        <taxon>Bacteroidota</taxon>
        <taxon>Flavobacteriia</taxon>
        <taxon>Flavobacteriales</taxon>
        <taxon>Flavobacteriaceae</taxon>
        <taxon>Flavobacterium</taxon>
    </lineage>
</organism>
<proteinExistence type="predicted"/>
<keyword evidence="1" id="KW-1133">Transmembrane helix</keyword>
<evidence type="ECO:0008006" key="4">
    <source>
        <dbReference type="Google" id="ProtNLM"/>
    </source>
</evidence>
<dbReference type="EMBL" id="JBBYHS010000006">
    <property type="protein sequence ID" value="MEL1253444.1"/>
    <property type="molecule type" value="Genomic_DNA"/>
</dbReference>
<dbReference type="RefSeq" id="WP_341690816.1">
    <property type="nucleotide sequence ID" value="NZ_JBBYHS010000006.1"/>
</dbReference>
<dbReference type="Proteomes" id="UP001485226">
    <property type="component" value="Unassembled WGS sequence"/>
</dbReference>
<evidence type="ECO:0000256" key="1">
    <source>
        <dbReference type="SAM" id="Phobius"/>
    </source>
</evidence>
<evidence type="ECO:0000313" key="2">
    <source>
        <dbReference type="EMBL" id="MEL1253444.1"/>
    </source>
</evidence>
<feature type="transmembrane region" description="Helical" evidence="1">
    <location>
        <begin position="91"/>
        <end position="111"/>
    </location>
</feature>
<sequence length="264" mass="30658">MNAKQIVKLSNIIGITSIILLVYWVFTFIMIEVFGLKVFRENMTETFYFSVFGILALMFGSLIINIMFNLTRIAEKHNLDLINHKSNKWKFMTLFFIFPLLALILFGGDYLTSSKKESMLIESAKSIVDNNKVNNDKLVNYTFSEKYIKETANTLRILSETDKNFPSVTLIVKDSLKGSPVYLGFNPYYGGDLNDTIYPKKIEYIHKTTKEEREYLNSIFDKNSSELRYSANDGTYELFYPYKKNGKTIIIYFSEQQRYGKLGS</sequence>
<feature type="transmembrane region" description="Helical" evidence="1">
    <location>
        <begin position="12"/>
        <end position="35"/>
    </location>
</feature>
<gene>
    <name evidence="2" type="ORF">AAEO57_06650</name>
</gene>
<protein>
    <recommendedName>
        <fullName evidence="4">Peptidase</fullName>
    </recommendedName>
</protein>
<feature type="transmembrane region" description="Helical" evidence="1">
    <location>
        <begin position="47"/>
        <end position="70"/>
    </location>
</feature>
<reference evidence="2 3" key="1">
    <citation type="submission" date="2024-04" db="EMBL/GenBank/DDBJ databases">
        <title>Flavobacterium sp. DGU38 16S ribosomal RNA gene Genome sequencing and assembly.</title>
        <authorList>
            <person name="Park S."/>
        </authorList>
    </citation>
    <scope>NUCLEOTIDE SEQUENCE [LARGE SCALE GENOMIC DNA]</scope>
    <source>
        <strain evidence="2 3">DGU38</strain>
    </source>
</reference>
<name>A0ABU9ILW4_9FLAO</name>
<comment type="caution">
    <text evidence="2">The sequence shown here is derived from an EMBL/GenBank/DDBJ whole genome shotgun (WGS) entry which is preliminary data.</text>
</comment>
<keyword evidence="1" id="KW-0812">Transmembrane</keyword>
<accession>A0ABU9ILW4</accession>
<keyword evidence="3" id="KW-1185">Reference proteome</keyword>